<dbReference type="Proteomes" id="UP000199515">
    <property type="component" value="Unassembled WGS sequence"/>
</dbReference>
<dbReference type="Pfam" id="PF00440">
    <property type="entry name" value="TetR_N"/>
    <property type="match status" value="1"/>
</dbReference>
<dbReference type="SUPFAM" id="SSF48498">
    <property type="entry name" value="Tetracyclin repressor-like, C-terminal domain"/>
    <property type="match status" value="1"/>
</dbReference>
<keyword evidence="2 4" id="KW-0238">DNA-binding</keyword>
<evidence type="ECO:0000259" key="5">
    <source>
        <dbReference type="PROSITE" id="PS50977"/>
    </source>
</evidence>
<evidence type="ECO:0000256" key="3">
    <source>
        <dbReference type="ARBA" id="ARBA00023163"/>
    </source>
</evidence>
<dbReference type="PROSITE" id="PS50977">
    <property type="entry name" value="HTH_TETR_2"/>
    <property type="match status" value="1"/>
</dbReference>
<dbReference type="STRING" id="589385.SAMN05421504_1134"/>
<dbReference type="AlphaFoldDB" id="A0A1H3S8D7"/>
<feature type="domain" description="HTH tetR-type" evidence="5">
    <location>
        <begin position="7"/>
        <end position="67"/>
    </location>
</feature>
<dbReference type="InterPro" id="IPR036271">
    <property type="entry name" value="Tet_transcr_reg_TetR-rel_C_sf"/>
</dbReference>
<evidence type="ECO:0000256" key="1">
    <source>
        <dbReference type="ARBA" id="ARBA00023015"/>
    </source>
</evidence>
<evidence type="ECO:0000256" key="4">
    <source>
        <dbReference type="PROSITE-ProRule" id="PRU00335"/>
    </source>
</evidence>
<dbReference type="Gene3D" id="1.10.357.10">
    <property type="entry name" value="Tetracycline Repressor, domain 2"/>
    <property type="match status" value="1"/>
</dbReference>
<reference evidence="6 7" key="1">
    <citation type="submission" date="2016-10" db="EMBL/GenBank/DDBJ databases">
        <authorList>
            <person name="de Groot N.N."/>
        </authorList>
    </citation>
    <scope>NUCLEOTIDE SEQUENCE [LARGE SCALE GENOMIC DNA]</scope>
    <source>
        <strain evidence="6 7">CPCC 202699</strain>
    </source>
</reference>
<accession>A0A1H3S8D7</accession>
<evidence type="ECO:0000313" key="6">
    <source>
        <dbReference type="EMBL" id="SDZ33868.1"/>
    </source>
</evidence>
<keyword evidence="1" id="KW-0805">Transcription regulation</keyword>
<keyword evidence="7" id="KW-1185">Reference proteome</keyword>
<sequence>MIEANRRGKREQIIDAAKQVLARDGLAACTARAVADASPLSKSAVHYYFDDIHQIVDIAMREHVAAMLAELRRAADGQDDPAEKLWAVVHAYLATFAAQPDAAFLWFEYWIDTSRRQSADTTAATLEDVRALLGELTARLPVDDPAGIANALLSWLLGTVVQQQIRPQPVTRLRQELDSIVEKHAGPSRSEQQR</sequence>
<gene>
    <name evidence="6" type="ORF">SAMN05421504_1134</name>
</gene>
<proteinExistence type="predicted"/>
<dbReference type="InterPro" id="IPR050109">
    <property type="entry name" value="HTH-type_TetR-like_transc_reg"/>
</dbReference>
<dbReference type="PANTHER" id="PTHR30055">
    <property type="entry name" value="HTH-TYPE TRANSCRIPTIONAL REGULATOR RUTR"/>
    <property type="match status" value="1"/>
</dbReference>
<keyword evidence="3" id="KW-0804">Transcription</keyword>
<dbReference type="OrthoDB" id="8961953at2"/>
<organism evidence="6 7">
    <name type="scientific">Amycolatopsis xylanica</name>
    <dbReference type="NCBI Taxonomy" id="589385"/>
    <lineage>
        <taxon>Bacteria</taxon>
        <taxon>Bacillati</taxon>
        <taxon>Actinomycetota</taxon>
        <taxon>Actinomycetes</taxon>
        <taxon>Pseudonocardiales</taxon>
        <taxon>Pseudonocardiaceae</taxon>
        <taxon>Amycolatopsis</taxon>
    </lineage>
</organism>
<evidence type="ECO:0000256" key="2">
    <source>
        <dbReference type="ARBA" id="ARBA00023125"/>
    </source>
</evidence>
<dbReference type="EMBL" id="FNON01000013">
    <property type="protein sequence ID" value="SDZ33868.1"/>
    <property type="molecule type" value="Genomic_DNA"/>
</dbReference>
<dbReference type="SUPFAM" id="SSF46689">
    <property type="entry name" value="Homeodomain-like"/>
    <property type="match status" value="1"/>
</dbReference>
<dbReference type="GO" id="GO:0000976">
    <property type="term" value="F:transcription cis-regulatory region binding"/>
    <property type="evidence" value="ECO:0007669"/>
    <property type="project" value="TreeGrafter"/>
</dbReference>
<dbReference type="InterPro" id="IPR009057">
    <property type="entry name" value="Homeodomain-like_sf"/>
</dbReference>
<name>A0A1H3S8D7_9PSEU</name>
<dbReference type="GO" id="GO:0003700">
    <property type="term" value="F:DNA-binding transcription factor activity"/>
    <property type="evidence" value="ECO:0007669"/>
    <property type="project" value="TreeGrafter"/>
</dbReference>
<evidence type="ECO:0000313" key="7">
    <source>
        <dbReference type="Proteomes" id="UP000199515"/>
    </source>
</evidence>
<dbReference type="PANTHER" id="PTHR30055:SF234">
    <property type="entry name" value="HTH-TYPE TRANSCRIPTIONAL REGULATOR BETI"/>
    <property type="match status" value="1"/>
</dbReference>
<protein>
    <submittedName>
        <fullName evidence="6">DNA-binding transcriptional regulator, AcrR family</fullName>
    </submittedName>
</protein>
<feature type="DNA-binding region" description="H-T-H motif" evidence="4">
    <location>
        <begin position="30"/>
        <end position="49"/>
    </location>
</feature>
<dbReference type="InterPro" id="IPR001647">
    <property type="entry name" value="HTH_TetR"/>
</dbReference>